<keyword evidence="2" id="KW-1185">Reference proteome</keyword>
<organism evidence="1 2">
    <name type="scientific">Caproicibacterium argilliputei</name>
    <dbReference type="NCBI Taxonomy" id="3030016"/>
    <lineage>
        <taxon>Bacteria</taxon>
        <taxon>Bacillati</taxon>
        <taxon>Bacillota</taxon>
        <taxon>Clostridia</taxon>
        <taxon>Eubacteriales</taxon>
        <taxon>Oscillospiraceae</taxon>
        <taxon>Caproicibacterium</taxon>
    </lineage>
</organism>
<accession>A0AA97DAX3</accession>
<sequence length="128" mass="14673">MPVLELRPHHGLCLLHFVGKGYSDAFTAHMTDTLATLCENPQIPVRLRSGADHLCAVCPHRRETVCESAKPARYDAAVLHYSGLQTGQTLFWKHFRAKMEWLSKRHLQEICGDCRWYPLCAELEKARE</sequence>
<reference evidence="2" key="1">
    <citation type="submission" date="2024-06" db="EMBL/GenBank/DDBJ databases">
        <title>Caproicibacterium argilliputei sp. nov, a novel caproic acid producing anaerobic bacterium isolated from pit mud.</title>
        <authorList>
            <person name="Zeng C."/>
        </authorList>
    </citation>
    <scope>NUCLEOTIDE SEQUENCE [LARGE SCALE GENOMIC DNA]</scope>
    <source>
        <strain evidence="2">ZCY20-5</strain>
    </source>
</reference>
<reference evidence="2" key="3">
    <citation type="submission" date="2024-06" db="EMBL/GenBank/DDBJ databases">
        <authorList>
            <person name="Zeng C."/>
        </authorList>
    </citation>
    <scope>NUCLEOTIDE SEQUENCE [LARGE SCALE GENOMIC DNA]</scope>
    <source>
        <strain evidence="2">ZCY20-5</strain>
    </source>
</reference>
<name>A0AA97DAX3_9FIRM</name>
<evidence type="ECO:0000313" key="2">
    <source>
        <dbReference type="Proteomes" id="UP001300604"/>
    </source>
</evidence>
<dbReference type="KEGG" id="carl:PXC00_13905"/>
<dbReference type="RefSeq" id="WP_275846618.1">
    <property type="nucleotide sequence ID" value="NZ_CP135996.1"/>
</dbReference>
<gene>
    <name evidence="1" type="ORF">PXC00_13905</name>
</gene>
<proteinExistence type="predicted"/>
<dbReference type="Pfam" id="PF06935">
    <property type="entry name" value="DUF1284"/>
    <property type="match status" value="1"/>
</dbReference>
<dbReference type="Proteomes" id="UP001300604">
    <property type="component" value="Chromosome"/>
</dbReference>
<evidence type="ECO:0000313" key="1">
    <source>
        <dbReference type="EMBL" id="WOC32258.1"/>
    </source>
</evidence>
<reference evidence="1 2" key="2">
    <citation type="submission" date="2024-06" db="EMBL/GenBank/DDBJ databases">
        <title>Caproicibacterium argilliputei sp. nov, a novel caproic acid producing anaerobic bacterium isolated from pit mud.</title>
        <authorList>
            <person name="Xia S."/>
        </authorList>
    </citation>
    <scope>NUCLEOTIDE SEQUENCE [LARGE SCALE GENOMIC DNA]</scope>
    <source>
        <strain evidence="1 2">ZCY20-5</strain>
    </source>
</reference>
<dbReference type="AlphaFoldDB" id="A0AA97DAX3"/>
<protein>
    <submittedName>
        <fullName evidence="1">DUF1284 domain-containing protein</fullName>
    </submittedName>
</protein>
<dbReference type="EMBL" id="CP135996">
    <property type="protein sequence ID" value="WOC32258.1"/>
    <property type="molecule type" value="Genomic_DNA"/>
</dbReference>
<dbReference type="InterPro" id="IPR009702">
    <property type="entry name" value="DUF1284"/>
</dbReference>